<dbReference type="PANTHER" id="PTHR11409">
    <property type="entry name" value="ADENOSINE DEAMINASE"/>
    <property type="match status" value="1"/>
</dbReference>
<evidence type="ECO:0000313" key="12">
    <source>
        <dbReference type="EMBL" id="KAG5181636.1"/>
    </source>
</evidence>
<dbReference type="EMBL" id="JAFCMP010000312">
    <property type="protein sequence ID" value="KAG5181636.1"/>
    <property type="molecule type" value="Genomic_DNA"/>
</dbReference>
<keyword evidence="7" id="KW-0862">Zinc</keyword>
<evidence type="ECO:0000259" key="11">
    <source>
        <dbReference type="Pfam" id="PF00962"/>
    </source>
</evidence>
<keyword evidence="4" id="KW-0479">Metal-binding</keyword>
<comment type="similarity">
    <text evidence="3">Belongs to the metallo-dependent hydrolases superfamily. Adenosine and AMP deaminases family.</text>
</comment>
<feature type="signal peptide" evidence="10">
    <location>
        <begin position="1"/>
        <end position="24"/>
    </location>
</feature>
<keyword evidence="5" id="KW-0660">Purine salvage</keyword>
<comment type="catalytic activity">
    <reaction evidence="9">
        <text>N(6)-methyl-AMP + H2O + H(+) = IMP + methylamine</text>
        <dbReference type="Rhea" id="RHEA:16001"/>
        <dbReference type="ChEBI" id="CHEBI:15377"/>
        <dbReference type="ChEBI" id="CHEBI:15378"/>
        <dbReference type="ChEBI" id="CHEBI:58053"/>
        <dbReference type="ChEBI" id="CHEBI:59338"/>
        <dbReference type="ChEBI" id="CHEBI:144842"/>
    </reaction>
    <physiologicalReaction direction="left-to-right" evidence="9">
        <dbReference type="Rhea" id="RHEA:16002"/>
    </physiologicalReaction>
</comment>
<accession>A0A835YU63</accession>
<proteinExistence type="inferred from homology"/>
<dbReference type="SUPFAM" id="SSF51556">
    <property type="entry name" value="Metallo-dependent hydrolases"/>
    <property type="match status" value="1"/>
</dbReference>
<comment type="caution">
    <text evidence="12">The sequence shown here is derived from an EMBL/GenBank/DDBJ whole genome shotgun (WGS) entry which is preliminary data.</text>
</comment>
<dbReference type="OrthoDB" id="272271at2759"/>
<keyword evidence="10" id="KW-0732">Signal</keyword>
<dbReference type="GO" id="GO:0006166">
    <property type="term" value="P:purine ribonucleoside salvage"/>
    <property type="evidence" value="ECO:0007669"/>
    <property type="project" value="UniProtKB-KW"/>
</dbReference>
<evidence type="ECO:0000256" key="10">
    <source>
        <dbReference type="SAM" id="SignalP"/>
    </source>
</evidence>
<dbReference type="GO" id="GO:0046872">
    <property type="term" value="F:metal ion binding"/>
    <property type="evidence" value="ECO:0007669"/>
    <property type="project" value="UniProtKB-KW"/>
</dbReference>
<dbReference type="Gene3D" id="3.20.20.140">
    <property type="entry name" value="Metal-dependent hydrolases"/>
    <property type="match status" value="1"/>
</dbReference>
<evidence type="ECO:0000256" key="4">
    <source>
        <dbReference type="ARBA" id="ARBA00022723"/>
    </source>
</evidence>
<dbReference type="AlphaFoldDB" id="A0A835YU63"/>
<comment type="pathway">
    <text evidence="2">Purine metabolism; purine nucleoside salvage.</text>
</comment>
<evidence type="ECO:0000256" key="8">
    <source>
        <dbReference type="ARBA" id="ARBA00023080"/>
    </source>
</evidence>
<evidence type="ECO:0000256" key="7">
    <source>
        <dbReference type="ARBA" id="ARBA00022833"/>
    </source>
</evidence>
<keyword evidence="6" id="KW-0378">Hydrolase</keyword>
<dbReference type="Pfam" id="PF00962">
    <property type="entry name" value="A_deaminase"/>
    <property type="match status" value="1"/>
</dbReference>
<feature type="domain" description="Adenosine deaminase" evidence="11">
    <location>
        <begin position="77"/>
        <end position="356"/>
    </location>
</feature>
<dbReference type="InterPro" id="IPR001365">
    <property type="entry name" value="A_deaminase_dom"/>
</dbReference>
<gene>
    <name evidence="12" type="ORF">JKP88DRAFT_263573</name>
</gene>
<dbReference type="UniPathway" id="UPA00606"/>
<evidence type="ECO:0000256" key="3">
    <source>
        <dbReference type="ARBA" id="ARBA00006676"/>
    </source>
</evidence>
<dbReference type="GO" id="GO:0046103">
    <property type="term" value="P:inosine biosynthetic process"/>
    <property type="evidence" value="ECO:0007669"/>
    <property type="project" value="TreeGrafter"/>
</dbReference>
<dbReference type="GO" id="GO:0009117">
    <property type="term" value="P:nucleotide metabolic process"/>
    <property type="evidence" value="ECO:0007669"/>
    <property type="project" value="UniProtKB-KW"/>
</dbReference>
<dbReference type="GO" id="GO:0004000">
    <property type="term" value="F:adenosine deaminase activity"/>
    <property type="evidence" value="ECO:0007669"/>
    <property type="project" value="TreeGrafter"/>
</dbReference>
<evidence type="ECO:0000256" key="5">
    <source>
        <dbReference type="ARBA" id="ARBA00022726"/>
    </source>
</evidence>
<evidence type="ECO:0000256" key="2">
    <source>
        <dbReference type="ARBA" id="ARBA00005058"/>
    </source>
</evidence>
<keyword evidence="8" id="KW-0546">Nucleotide metabolism</keyword>
<feature type="chain" id="PRO_5032572645" description="Adenosine deaminase domain-containing protein" evidence="10">
    <location>
        <begin position="25"/>
        <end position="392"/>
    </location>
</feature>
<evidence type="ECO:0000313" key="13">
    <source>
        <dbReference type="Proteomes" id="UP000664859"/>
    </source>
</evidence>
<reference evidence="12" key="1">
    <citation type="submission" date="2021-02" db="EMBL/GenBank/DDBJ databases">
        <title>First Annotated Genome of the Yellow-green Alga Tribonema minus.</title>
        <authorList>
            <person name="Mahan K.M."/>
        </authorList>
    </citation>
    <scope>NUCLEOTIDE SEQUENCE</scope>
    <source>
        <strain evidence="12">UTEX B ZZ1240</strain>
    </source>
</reference>
<evidence type="ECO:0000256" key="6">
    <source>
        <dbReference type="ARBA" id="ARBA00022801"/>
    </source>
</evidence>
<sequence length="392" mass="41331">MERVKSSATLCVVIFLLFAVSAMAFVAAATHGLGGGVKLHAAAADSFDSFDSLQAFARALPKAELHAHLHGSVLDMDTVRRIAREALADFAADGVVYAELRTTPRPLRDGTTLEGYARQLLEVFAECDAEAQVLAALSADTCRNSGDLTGALPCEHGLIPRLLLSVDRGKSVDAAWEVVNLAVDLLKDAQYVKYLVGIDLSGNPAKGRFEDFAGPLQHARAAGLKVSVHCAEVYNPPDTQAILDFSPDRLGHALHLTSDALDRVLRNRVPVEVCPTSNVITLGLNGHHEHPTAATWLAHEHPVSINTDDAGVFSTCLSREYASVAAAFDLDLSQCSALAVAAFSQAFDARTSAALLPLVRRRCDALLAAHAGSGAKSEGTVSVGAAAAAVNR</sequence>
<protein>
    <recommendedName>
        <fullName evidence="11">Adenosine deaminase domain-containing protein</fullName>
    </recommendedName>
</protein>
<evidence type="ECO:0000256" key="9">
    <source>
        <dbReference type="ARBA" id="ARBA00048787"/>
    </source>
</evidence>
<comment type="cofactor">
    <cofactor evidence="1">
        <name>Zn(2+)</name>
        <dbReference type="ChEBI" id="CHEBI:29105"/>
    </cofactor>
</comment>
<dbReference type="InterPro" id="IPR006330">
    <property type="entry name" value="Ado/ade_deaminase"/>
</dbReference>
<organism evidence="12 13">
    <name type="scientific">Tribonema minus</name>
    <dbReference type="NCBI Taxonomy" id="303371"/>
    <lineage>
        <taxon>Eukaryota</taxon>
        <taxon>Sar</taxon>
        <taxon>Stramenopiles</taxon>
        <taxon>Ochrophyta</taxon>
        <taxon>PX clade</taxon>
        <taxon>Xanthophyceae</taxon>
        <taxon>Tribonematales</taxon>
        <taxon>Tribonemataceae</taxon>
        <taxon>Tribonema</taxon>
    </lineage>
</organism>
<dbReference type="PANTHER" id="PTHR11409:SF42">
    <property type="entry name" value="ADENOSINE DEAMINASE-LIKE PROTEIN"/>
    <property type="match status" value="1"/>
</dbReference>
<dbReference type="InterPro" id="IPR032466">
    <property type="entry name" value="Metal_Hydrolase"/>
</dbReference>
<keyword evidence="13" id="KW-1185">Reference proteome</keyword>
<dbReference type="Proteomes" id="UP000664859">
    <property type="component" value="Unassembled WGS sequence"/>
</dbReference>
<evidence type="ECO:0000256" key="1">
    <source>
        <dbReference type="ARBA" id="ARBA00001947"/>
    </source>
</evidence>
<name>A0A835YU63_9STRA</name>
<dbReference type="GO" id="GO:0006154">
    <property type="term" value="P:adenosine catabolic process"/>
    <property type="evidence" value="ECO:0007669"/>
    <property type="project" value="TreeGrafter"/>
</dbReference>